<sequence length="94" mass="9819">MKTSAVAIALVLAASAQACVRTCEYTNDANGRCYYYCSNSCTSITAHSAASNFLAALQAKGYDCDWNGVQGVSCAQTSKFGACSGHYWMCGSGC</sequence>
<evidence type="ECO:0000313" key="2">
    <source>
        <dbReference type="EMBL" id="GJJ79106.1"/>
    </source>
</evidence>
<evidence type="ECO:0000256" key="1">
    <source>
        <dbReference type="SAM" id="SignalP"/>
    </source>
</evidence>
<protein>
    <submittedName>
        <fullName evidence="2">Uncharacterized protein</fullName>
    </submittedName>
</protein>
<gene>
    <name evidence="2" type="ORF">EMPS_11465</name>
</gene>
<organism evidence="2 3">
    <name type="scientific">Entomortierella parvispora</name>
    <dbReference type="NCBI Taxonomy" id="205924"/>
    <lineage>
        <taxon>Eukaryota</taxon>
        <taxon>Fungi</taxon>
        <taxon>Fungi incertae sedis</taxon>
        <taxon>Mucoromycota</taxon>
        <taxon>Mortierellomycotina</taxon>
        <taxon>Mortierellomycetes</taxon>
        <taxon>Mortierellales</taxon>
        <taxon>Mortierellaceae</taxon>
        <taxon>Entomortierella</taxon>
    </lineage>
</organism>
<reference evidence="2" key="2">
    <citation type="journal article" date="2022" name="Microbiol. Resour. Announc.">
        <title>Whole-Genome Sequence of Entomortierella parvispora E1425, a Mucoromycotan Fungus Associated with Burkholderiaceae-Related Endosymbiotic Bacteria.</title>
        <authorList>
            <person name="Herlambang A."/>
            <person name="Guo Y."/>
            <person name="Takashima Y."/>
            <person name="Narisawa K."/>
            <person name="Ohta H."/>
            <person name="Nishizawa T."/>
        </authorList>
    </citation>
    <scope>NUCLEOTIDE SEQUENCE</scope>
    <source>
        <strain evidence="2">E1425</strain>
    </source>
</reference>
<evidence type="ECO:0000313" key="3">
    <source>
        <dbReference type="Proteomes" id="UP000827284"/>
    </source>
</evidence>
<dbReference type="OrthoDB" id="2228476at2759"/>
<accession>A0A9P3M1Z2</accession>
<dbReference type="PROSITE" id="PS51257">
    <property type="entry name" value="PROKAR_LIPOPROTEIN"/>
    <property type="match status" value="1"/>
</dbReference>
<reference evidence="2" key="1">
    <citation type="submission" date="2021-11" db="EMBL/GenBank/DDBJ databases">
        <authorList>
            <person name="Herlambang A."/>
            <person name="Guo Y."/>
            <person name="Takashima Y."/>
            <person name="Nishizawa T."/>
        </authorList>
    </citation>
    <scope>NUCLEOTIDE SEQUENCE</scope>
    <source>
        <strain evidence="2">E1425</strain>
    </source>
</reference>
<dbReference type="AlphaFoldDB" id="A0A9P3M1Z2"/>
<dbReference type="EMBL" id="BQFW01000015">
    <property type="protein sequence ID" value="GJJ79106.1"/>
    <property type="molecule type" value="Genomic_DNA"/>
</dbReference>
<dbReference type="Proteomes" id="UP000827284">
    <property type="component" value="Unassembled WGS sequence"/>
</dbReference>
<comment type="caution">
    <text evidence="2">The sequence shown here is derived from an EMBL/GenBank/DDBJ whole genome shotgun (WGS) entry which is preliminary data.</text>
</comment>
<keyword evidence="3" id="KW-1185">Reference proteome</keyword>
<proteinExistence type="predicted"/>
<feature type="signal peptide" evidence="1">
    <location>
        <begin position="1"/>
        <end position="18"/>
    </location>
</feature>
<name>A0A9P3M1Z2_9FUNG</name>
<keyword evidence="1" id="KW-0732">Signal</keyword>
<feature type="chain" id="PRO_5040412641" evidence="1">
    <location>
        <begin position="19"/>
        <end position="94"/>
    </location>
</feature>